<keyword evidence="3" id="KW-1185">Reference proteome</keyword>
<evidence type="ECO:0000313" key="2">
    <source>
        <dbReference type="EMBL" id="RDU22581.1"/>
    </source>
</evidence>
<dbReference type="AlphaFoldDB" id="A0A371ASP7"/>
<dbReference type="OrthoDB" id="1770915at2"/>
<feature type="coiled-coil region" evidence="1">
    <location>
        <begin position="51"/>
        <end position="81"/>
    </location>
</feature>
<dbReference type="Proteomes" id="UP000255036">
    <property type="component" value="Unassembled WGS sequence"/>
</dbReference>
<organism evidence="2 3">
    <name type="scientific">Anaerosacchariphilus polymeriproducens</name>
    <dbReference type="NCBI Taxonomy" id="1812858"/>
    <lineage>
        <taxon>Bacteria</taxon>
        <taxon>Bacillati</taxon>
        <taxon>Bacillota</taxon>
        <taxon>Clostridia</taxon>
        <taxon>Lachnospirales</taxon>
        <taxon>Lachnospiraceae</taxon>
        <taxon>Anaerosacchariphilus</taxon>
    </lineage>
</organism>
<reference evidence="2 3" key="1">
    <citation type="submission" date="2018-07" db="EMBL/GenBank/DDBJ databases">
        <title>Anaerosacharophilus polymeroproducens gen. nov. sp. nov., an anaerobic bacterium isolated from salt field.</title>
        <authorList>
            <person name="Kim W."/>
            <person name="Yang S.-H."/>
            <person name="Oh J."/>
            <person name="Lee J.-H."/>
            <person name="Kwon K.K."/>
        </authorList>
    </citation>
    <scope>NUCLEOTIDE SEQUENCE [LARGE SCALE GENOMIC DNA]</scope>
    <source>
        <strain evidence="2 3">MCWD5</strain>
    </source>
</reference>
<comment type="caution">
    <text evidence="2">The sequence shown here is derived from an EMBL/GenBank/DDBJ whole genome shotgun (WGS) entry which is preliminary data.</text>
</comment>
<accession>A0A371ASP7</accession>
<protein>
    <submittedName>
        <fullName evidence="2">Uncharacterized protein</fullName>
    </submittedName>
</protein>
<evidence type="ECO:0000313" key="3">
    <source>
        <dbReference type="Proteomes" id="UP000255036"/>
    </source>
</evidence>
<evidence type="ECO:0000256" key="1">
    <source>
        <dbReference type="SAM" id="Coils"/>
    </source>
</evidence>
<gene>
    <name evidence="2" type="ORF">DWV06_14985</name>
</gene>
<dbReference type="RefSeq" id="WP_115482991.1">
    <property type="nucleotide sequence ID" value="NZ_QRCT01000049.1"/>
</dbReference>
<dbReference type="EMBL" id="QRCT01000049">
    <property type="protein sequence ID" value="RDU22581.1"/>
    <property type="molecule type" value="Genomic_DNA"/>
</dbReference>
<name>A0A371ASP7_9FIRM</name>
<sequence>MPEKIEQLLKKIHILFAKSDRYMNSEDEIIVSKKEMFQILEELNYAIYEMMDQYEMTQVSKEKAKAQMEKETENIVANANKSAEDIYAASIMYSDNMLSEVKKVVQGQINRIHEEYHLMEHFLDSKVSAIMRNRDELHEQLQDMADDKLYLNIIEEQRKRDEIKRKAVNLERGRANNTVNTADSNRKLEADAYEIPDMDGQLGMSYKDSGATLPEIKVDIEHVAKVRQAALEESSNKKMEIVPPAKGQAYSTDDFDLDAEYYNWKQEQEPESDAQESVQENNETLKQLIHTIFGKTK</sequence>
<keyword evidence="1" id="KW-0175">Coiled coil</keyword>
<proteinExistence type="predicted"/>